<proteinExistence type="predicted"/>
<evidence type="ECO:0000313" key="2">
    <source>
        <dbReference type="Proteomes" id="UP000789366"/>
    </source>
</evidence>
<reference evidence="1" key="1">
    <citation type="submission" date="2021-06" db="EMBL/GenBank/DDBJ databases">
        <authorList>
            <person name="Kallberg Y."/>
            <person name="Tangrot J."/>
            <person name="Rosling A."/>
        </authorList>
    </citation>
    <scope>NUCLEOTIDE SEQUENCE</scope>
    <source>
        <strain evidence="1">28 12/20/2015</strain>
    </source>
</reference>
<organism evidence="1 2">
    <name type="scientific">Cetraspora pellucida</name>
    <dbReference type="NCBI Taxonomy" id="1433469"/>
    <lineage>
        <taxon>Eukaryota</taxon>
        <taxon>Fungi</taxon>
        <taxon>Fungi incertae sedis</taxon>
        <taxon>Mucoromycota</taxon>
        <taxon>Glomeromycotina</taxon>
        <taxon>Glomeromycetes</taxon>
        <taxon>Diversisporales</taxon>
        <taxon>Gigasporaceae</taxon>
        <taxon>Cetraspora</taxon>
    </lineage>
</organism>
<feature type="non-terminal residue" evidence="1">
    <location>
        <position position="1"/>
    </location>
</feature>
<accession>A0ACA9R9H5</accession>
<comment type="caution">
    <text evidence="1">The sequence shown here is derived from an EMBL/GenBank/DDBJ whole genome shotgun (WGS) entry which is preliminary data.</text>
</comment>
<gene>
    <name evidence="1" type="ORF">SPELUC_LOCUS16507</name>
</gene>
<feature type="non-terminal residue" evidence="1">
    <location>
        <position position="172"/>
    </location>
</feature>
<keyword evidence="2" id="KW-1185">Reference proteome</keyword>
<dbReference type="EMBL" id="CAJVPW010061619">
    <property type="protein sequence ID" value="CAG8782314.1"/>
    <property type="molecule type" value="Genomic_DNA"/>
</dbReference>
<dbReference type="Proteomes" id="UP000789366">
    <property type="component" value="Unassembled WGS sequence"/>
</dbReference>
<sequence length="172" mass="20595">LRRDYEGYATMKDCNEMKMRLVVGLYVAEPLRDWIKDIVESAKAKYNVEMKIERLMNLKLNENESIISYTNRFDACSKKVKSQVSNREMKRWYLRGLPAKYRERINQRYPKTYKETKDWTIKIEKYEKSDEFDLKKTSTIGEESTYQMDPDVDDLANAFSELKIRQVSQDDQ</sequence>
<evidence type="ECO:0000313" key="1">
    <source>
        <dbReference type="EMBL" id="CAG8782314.1"/>
    </source>
</evidence>
<name>A0ACA9R9H5_9GLOM</name>
<protein>
    <submittedName>
        <fullName evidence="1">6528_t:CDS:1</fullName>
    </submittedName>
</protein>